<dbReference type="RefSeq" id="XP_001643448.1">
    <property type="nucleotide sequence ID" value="XM_001643398.1"/>
</dbReference>
<proteinExistence type="predicted"/>
<reference evidence="1 2" key="1">
    <citation type="journal article" date="2007" name="Proc. Natl. Acad. Sci. U.S.A.">
        <title>Independent sorting-out of thousands of duplicated gene pairs in two yeast species descended from a whole-genome duplication.</title>
        <authorList>
            <person name="Scannell D.R."/>
            <person name="Frank A.C."/>
            <person name="Conant G.C."/>
            <person name="Byrne K.P."/>
            <person name="Woolfit M."/>
            <person name="Wolfe K.H."/>
        </authorList>
    </citation>
    <scope>NUCLEOTIDE SEQUENCE [LARGE SCALE GENOMIC DNA]</scope>
    <source>
        <strain evidence="2">ATCC 22028 / DSM 70294 / BCRC 21397 / CBS 2163 / NBRC 10782 / NRRL Y-8283 / UCD 57-17</strain>
    </source>
</reference>
<dbReference type="FunCoup" id="A7TQ61">
    <property type="interactions" value="99"/>
</dbReference>
<dbReference type="STRING" id="436907.A7TQ61"/>
<dbReference type="EMBL" id="DS480453">
    <property type="protein sequence ID" value="EDO15590.1"/>
    <property type="molecule type" value="Genomic_DNA"/>
</dbReference>
<protein>
    <submittedName>
        <fullName evidence="1">Uncharacterized protein</fullName>
    </submittedName>
</protein>
<dbReference type="GO" id="GO:0007094">
    <property type="term" value="P:mitotic spindle assembly checkpoint signaling"/>
    <property type="evidence" value="ECO:0007669"/>
    <property type="project" value="EnsemblFungi"/>
</dbReference>
<dbReference type="GO" id="GO:0000776">
    <property type="term" value="C:kinetochore"/>
    <property type="evidence" value="ECO:0007669"/>
    <property type="project" value="EnsemblFungi"/>
</dbReference>
<dbReference type="KEGG" id="vpo:Kpol_483p9"/>
<dbReference type="GO" id="GO:0034087">
    <property type="term" value="P:establishment of mitotic sister chromatid cohesion"/>
    <property type="evidence" value="ECO:0007669"/>
    <property type="project" value="EnsemblFungi"/>
</dbReference>
<dbReference type="GeneID" id="5543686"/>
<evidence type="ECO:0000313" key="2">
    <source>
        <dbReference type="Proteomes" id="UP000000267"/>
    </source>
</evidence>
<dbReference type="PhylomeDB" id="A7TQ61"/>
<organism evidence="2">
    <name type="scientific">Vanderwaltozyma polyspora (strain ATCC 22028 / DSM 70294 / BCRC 21397 / CBS 2163 / NBRC 10782 / NRRL Y-8283 / UCD 57-17)</name>
    <name type="common">Kluyveromyces polysporus</name>
    <dbReference type="NCBI Taxonomy" id="436907"/>
    <lineage>
        <taxon>Eukaryota</taxon>
        <taxon>Fungi</taxon>
        <taxon>Dikarya</taxon>
        <taxon>Ascomycota</taxon>
        <taxon>Saccharomycotina</taxon>
        <taxon>Saccharomycetes</taxon>
        <taxon>Saccharomycetales</taxon>
        <taxon>Saccharomycetaceae</taxon>
        <taxon>Vanderwaltozyma</taxon>
    </lineage>
</organism>
<dbReference type="CDD" id="cd22647">
    <property type="entry name" value="CTF3_NTD_HEAT"/>
    <property type="match status" value="1"/>
</dbReference>
<evidence type="ECO:0000313" key="1">
    <source>
        <dbReference type="EMBL" id="EDO15590.1"/>
    </source>
</evidence>
<dbReference type="HOGENOM" id="CLU_022668_0_0_1"/>
<dbReference type="eggNOG" id="ENOG502QS8Q">
    <property type="taxonomic scope" value="Eukaryota"/>
</dbReference>
<dbReference type="InParanoid" id="A7TQ61"/>
<dbReference type="GO" id="GO:0007059">
    <property type="term" value="P:chromosome segregation"/>
    <property type="evidence" value="ECO:0007669"/>
    <property type="project" value="EnsemblFungi"/>
</dbReference>
<accession>A7TQ61</accession>
<dbReference type="OrthoDB" id="6347512at2759"/>
<gene>
    <name evidence="1" type="ORF">Kpol_483p9</name>
</gene>
<name>A7TQ61_VANPO</name>
<keyword evidence="2" id="KW-1185">Reference proteome</keyword>
<dbReference type="Proteomes" id="UP000000267">
    <property type="component" value="Unassembled WGS sequence"/>
</dbReference>
<dbReference type="AlphaFoldDB" id="A7TQ61"/>
<dbReference type="GO" id="GO:0006270">
    <property type="term" value="P:DNA replication initiation"/>
    <property type="evidence" value="ECO:0007669"/>
    <property type="project" value="EnsemblFungi"/>
</dbReference>
<dbReference type="OMA" id="NYLWRNK"/>
<sequence>MSNILDSVVNSLSTATVNTSHQLLKAWLTQLYDHAPIVGLDARQIYLLVRLICESTAISASTKVYIIDHCLLPNDYIDDEVVLEIINHLGTPTVTNPYRILPPKSVQIKLCKWLVHVFILLPKDRSNLNPSVWLHLWKYSFLQYWLTYIIIWSTNSKQDVKSWKVTLIEKIAFIPGYPDVAALATLILNRFESIVGSTPRISSLRLRINTNMRSYKAIQNLELDSKFISALKKVLFKSSPNKFPLKYIDDVISSYLSQLKNKDNSIVVSQYRQKVPPSKLFILDIRTFEKLVWNWNNIVVPKNPEFLFDIGTQAGFKISALKLAGDDPQLSNKSIKYITVQLKRCFNNNENLSELERLNILKNVVRFCILKEDVLESIVQEFFTIEFMNSNPNIFVTFFNLIFPLFKPESITDFRKLLLRFFTRCRFSNQTKATRTVFPRLCKGLLLMIKNWYSTEGTIESEGYEIFNDIKLLLVSHLQNSIENRYYIISVNVMLSIVLNIYDYENSATGNAHELMIIPNVMNKLLTIDDPLLLDSCCLYLINSKELLKSKASTNKQVQRQNQYILDLTNYLWRNKISTSKYLFHIPTELVKNTIENIYLPDIENKLKSMFSITGVPSLSYYSSETIKPLITEEISYFTYNDVINEENFKKLIKDNQQNETFNEIRIKLLQSMLSDSPYPNVSIFLFTYLKSLSQYYKNEP</sequence>